<accession>A0AAC9LHD8</accession>
<feature type="binding site" evidence="9">
    <location>
        <position position="206"/>
    </location>
    <ligand>
        <name>FMN</name>
        <dbReference type="ChEBI" id="CHEBI:58210"/>
    </ligand>
</feature>
<dbReference type="EMBL" id="CP016076">
    <property type="protein sequence ID" value="APU16817.1"/>
    <property type="molecule type" value="Genomic_DNA"/>
</dbReference>
<dbReference type="InterPro" id="IPR012135">
    <property type="entry name" value="Dihydroorotate_DH_1_2"/>
</dbReference>
<dbReference type="AlphaFoldDB" id="A0AAC9LHD8"/>
<comment type="subcellular location">
    <subcellularLocation>
        <location evidence="1 9">Cytoplasm</location>
    </subcellularLocation>
</comment>
<evidence type="ECO:0000313" key="11">
    <source>
        <dbReference type="EMBL" id="APU16817.1"/>
    </source>
</evidence>
<dbReference type="GO" id="GO:0006207">
    <property type="term" value="P:'de novo' pyrimidine nucleobase biosynthetic process"/>
    <property type="evidence" value="ECO:0007669"/>
    <property type="project" value="InterPro"/>
</dbReference>
<feature type="active site" description="Nucleophile" evidence="9">
    <location>
        <position position="171"/>
    </location>
</feature>
<dbReference type="InterPro" id="IPR024920">
    <property type="entry name" value="Dihydroorotate_DH_1"/>
</dbReference>
<evidence type="ECO:0000256" key="3">
    <source>
        <dbReference type="ARBA" id="ARBA00008008"/>
    </source>
</evidence>
<feature type="binding site" evidence="9">
    <location>
        <begin position="284"/>
        <end position="285"/>
    </location>
    <ligand>
        <name>FMN</name>
        <dbReference type="ChEBI" id="CHEBI:58210"/>
    </ligand>
</feature>
<evidence type="ECO:0000256" key="9">
    <source>
        <dbReference type="HAMAP-Rule" id="MF_00224"/>
    </source>
</evidence>
<feature type="binding site" evidence="9">
    <location>
        <position position="168"/>
    </location>
    <ligand>
        <name>FMN</name>
        <dbReference type="ChEBI" id="CHEBI:58210"/>
    </ligand>
</feature>
<dbReference type="Gene3D" id="3.20.20.70">
    <property type="entry name" value="Aldolase class I"/>
    <property type="match status" value="1"/>
</dbReference>
<dbReference type="EC" id="1.3.-.-" evidence="9"/>
<feature type="binding site" evidence="9">
    <location>
        <position position="168"/>
    </location>
    <ligand>
        <name>substrate</name>
    </ligand>
</feature>
<comment type="similarity">
    <text evidence="3 9">Belongs to the dihydroorotate dehydrogenase family. Type 1 subfamily.</text>
</comment>
<proteinExistence type="inferred from homology"/>
<feature type="binding site" evidence="9">
    <location>
        <begin position="233"/>
        <end position="234"/>
    </location>
    <ligand>
        <name>substrate</name>
    </ligand>
</feature>
<feature type="domain" description="Dihydroorotate dehydrogenase catalytic" evidence="10">
    <location>
        <begin position="43"/>
        <end position="325"/>
    </location>
</feature>
<dbReference type="SUPFAM" id="SSF51395">
    <property type="entry name" value="FMN-linked oxidoreductases"/>
    <property type="match status" value="1"/>
</dbReference>
<dbReference type="Proteomes" id="UP000185511">
    <property type="component" value="Chromosome"/>
</dbReference>
<comment type="pathway">
    <text evidence="2 9">Pyrimidine metabolism; UMP biosynthesis via de novo pathway.</text>
</comment>
<evidence type="ECO:0000259" key="10">
    <source>
        <dbReference type="Pfam" id="PF01180"/>
    </source>
</evidence>
<feature type="binding site" evidence="9">
    <location>
        <begin position="76"/>
        <end position="77"/>
    </location>
    <ligand>
        <name>FMN</name>
        <dbReference type="ChEBI" id="CHEBI:58210"/>
    </ligand>
</feature>
<protein>
    <recommendedName>
        <fullName evidence="9">Dihydroorotate dehydrogenase</fullName>
        <shortName evidence="9">DHOD</shortName>
        <shortName evidence="9">DHODase</shortName>
        <shortName evidence="9">DHOdehase</shortName>
        <ecNumber evidence="9">1.3.-.-</ecNumber>
    </recommendedName>
</protein>
<dbReference type="PROSITE" id="PS00912">
    <property type="entry name" value="DHODEHASE_2"/>
    <property type="match status" value="1"/>
</dbReference>
<keyword evidence="4 9" id="KW-0963">Cytoplasm</keyword>
<evidence type="ECO:0000313" key="12">
    <source>
        <dbReference type="Proteomes" id="UP000185511"/>
    </source>
</evidence>
<dbReference type="Pfam" id="PF01180">
    <property type="entry name" value="DHO_dh"/>
    <property type="match status" value="1"/>
</dbReference>
<comment type="cofactor">
    <cofactor evidence="9">
        <name>FMN</name>
        <dbReference type="ChEBI" id="CHEBI:58210"/>
    </cofactor>
    <text evidence="9">Binds 1 FMN per subunit.</text>
</comment>
<keyword evidence="6 9" id="KW-0288">FMN</keyword>
<feature type="binding site" evidence="9">
    <location>
        <begin position="100"/>
        <end position="104"/>
    </location>
    <ligand>
        <name>substrate</name>
    </ligand>
</feature>
<sequence length="345" mass="35582">MSASPAHVLPDEDGVAGHHGDARDRFFADAAALDVDMSVDLGPLRLRNPVMPASGCFGPELAPLVPMHEVGASVTKTVFSGRRGGNPAHRLTETSTGMINSVGIPSLGTPTFLRDVLPRYRALGVPVVVSLGGLTVAEYLTVAEELTDAEGDTGTAEPPGRFEAVEVNVSCPNLEGGGLEIGTDPATVAAVVAGVVARVDVPVLVKLTPMVSSIEEVARAAEEAGAAGLTVANSFPGMVLDRHTRRPVLGNRVGGVSGPAVKPLALRLAWTAAQAVDIPVIGCGGIETAHDALDFLEVGAAAVQIGTAHFTKPYIMVEIIRELAAMTRAAGATRLTDYVQGLGRR</sequence>
<comment type="function">
    <text evidence="9">Catalyzes the conversion of dihydroorotate to orotate.</text>
</comment>
<evidence type="ECO:0000256" key="7">
    <source>
        <dbReference type="ARBA" id="ARBA00022975"/>
    </source>
</evidence>
<dbReference type="KEGG" id="acad:UA74_23995"/>
<dbReference type="PANTHER" id="PTHR48109:SF1">
    <property type="entry name" value="DIHYDROOROTATE DEHYDROGENASE (FUMARATE)"/>
    <property type="match status" value="1"/>
</dbReference>
<evidence type="ECO:0000256" key="6">
    <source>
        <dbReference type="ARBA" id="ARBA00022643"/>
    </source>
</evidence>
<dbReference type="GO" id="GO:0004152">
    <property type="term" value="F:dihydroorotate dehydrogenase activity"/>
    <property type="evidence" value="ECO:0007669"/>
    <property type="project" value="UniProtKB-UniRule"/>
</dbReference>
<comment type="catalytic activity">
    <reaction evidence="9">
        <text>(S)-dihydroorotate + A = orotate + AH2</text>
        <dbReference type="Rhea" id="RHEA:18073"/>
        <dbReference type="ChEBI" id="CHEBI:13193"/>
        <dbReference type="ChEBI" id="CHEBI:17499"/>
        <dbReference type="ChEBI" id="CHEBI:30839"/>
        <dbReference type="ChEBI" id="CHEBI:30864"/>
    </reaction>
</comment>
<dbReference type="NCBIfam" id="NF005574">
    <property type="entry name" value="PRK07259.1"/>
    <property type="match status" value="1"/>
</dbReference>
<comment type="caution">
    <text evidence="9">Lacks conserved residue(s) required for the propagation of feature annotation.</text>
</comment>
<keyword evidence="8 9" id="KW-0560">Oxidoreductase</keyword>
<evidence type="ECO:0000256" key="1">
    <source>
        <dbReference type="ARBA" id="ARBA00004496"/>
    </source>
</evidence>
<dbReference type="HAMAP" id="MF_00224">
    <property type="entry name" value="DHO_dh_type1"/>
    <property type="match status" value="1"/>
</dbReference>
<dbReference type="PANTHER" id="PTHR48109">
    <property type="entry name" value="DIHYDROOROTATE DEHYDROGENASE (QUINONE), MITOCHONDRIAL-RELATED"/>
    <property type="match status" value="1"/>
</dbReference>
<feature type="binding site" evidence="9">
    <location>
        <position position="76"/>
    </location>
    <ligand>
        <name>substrate</name>
    </ligand>
</feature>
<organism evidence="11 12">
    <name type="scientific">Actinoalloteichus fjordicus</name>
    <dbReference type="NCBI Taxonomy" id="1612552"/>
    <lineage>
        <taxon>Bacteria</taxon>
        <taxon>Bacillati</taxon>
        <taxon>Actinomycetota</taxon>
        <taxon>Actinomycetes</taxon>
        <taxon>Pseudonocardiales</taxon>
        <taxon>Pseudonocardiaceae</taxon>
        <taxon>Actinoalloteichus</taxon>
    </lineage>
</organism>
<dbReference type="GO" id="GO:0005737">
    <property type="term" value="C:cytoplasm"/>
    <property type="evidence" value="ECO:0007669"/>
    <property type="project" value="UniProtKB-SubCell"/>
</dbReference>
<keyword evidence="7 9" id="KW-0665">Pyrimidine biosynthesis</keyword>
<dbReference type="InterPro" id="IPR049622">
    <property type="entry name" value="Dihydroorotate_DH_I"/>
</dbReference>
<keyword evidence="5 9" id="KW-0285">Flavoprotein</keyword>
<dbReference type="InterPro" id="IPR005720">
    <property type="entry name" value="Dihydroorotate_DH_cat"/>
</dbReference>
<gene>
    <name evidence="9" type="primary">pyrD</name>
    <name evidence="11" type="ORF">UA74_23995</name>
</gene>
<dbReference type="GO" id="GO:0044205">
    <property type="term" value="P:'de novo' UMP biosynthetic process"/>
    <property type="evidence" value="ECO:0007669"/>
    <property type="project" value="UniProtKB-UniRule"/>
</dbReference>
<dbReference type="PIRSF" id="PIRSF000164">
    <property type="entry name" value="DHO_oxidase"/>
    <property type="match status" value="1"/>
</dbReference>
<evidence type="ECO:0000256" key="2">
    <source>
        <dbReference type="ARBA" id="ARBA00004725"/>
    </source>
</evidence>
<evidence type="ECO:0000256" key="4">
    <source>
        <dbReference type="ARBA" id="ARBA00022490"/>
    </source>
</evidence>
<reference evidence="12" key="1">
    <citation type="submission" date="2016-06" db="EMBL/GenBank/DDBJ databases">
        <title>Complete genome sequence of Actinoalloteichus fjordicus DSM 46855 (=ADI127-17), type strain of the new species Actinoalloteichus fjordicus.</title>
        <authorList>
            <person name="Ruckert C."/>
            <person name="Nouioui I."/>
            <person name="Willmese J."/>
            <person name="van Wezel G."/>
            <person name="Klenk H.-P."/>
            <person name="Kalinowski J."/>
            <person name="Zotchev S.B."/>
        </authorList>
    </citation>
    <scope>NUCLEOTIDE SEQUENCE [LARGE SCALE GENOMIC DNA]</scope>
    <source>
        <strain evidence="12">ADI127-7</strain>
    </source>
</reference>
<dbReference type="InterPro" id="IPR050074">
    <property type="entry name" value="DHO_dehydrogenase"/>
</dbReference>
<dbReference type="InterPro" id="IPR013785">
    <property type="entry name" value="Aldolase_TIM"/>
</dbReference>
<feature type="binding site" evidence="9">
    <location>
        <position position="258"/>
    </location>
    <ligand>
        <name>FMN</name>
        <dbReference type="ChEBI" id="CHEBI:58210"/>
    </ligand>
</feature>
<dbReference type="RefSeq" id="WP_083683571.1">
    <property type="nucleotide sequence ID" value="NZ_CP016076.1"/>
</dbReference>
<keyword evidence="12" id="KW-1185">Reference proteome</keyword>
<feature type="binding site" evidence="9">
    <location>
        <begin position="306"/>
        <end position="307"/>
    </location>
    <ligand>
        <name>FMN</name>
        <dbReference type="ChEBI" id="CHEBI:58210"/>
    </ligand>
</feature>
<evidence type="ECO:0000256" key="8">
    <source>
        <dbReference type="ARBA" id="ARBA00023002"/>
    </source>
</evidence>
<dbReference type="NCBIfam" id="TIGR01037">
    <property type="entry name" value="pyrD_sub1_fam"/>
    <property type="match status" value="1"/>
</dbReference>
<feature type="binding site" evidence="9">
    <location>
        <position position="54"/>
    </location>
    <ligand>
        <name>FMN</name>
        <dbReference type="ChEBI" id="CHEBI:58210"/>
    </ligand>
</feature>
<name>A0AAC9LHD8_9PSEU</name>
<evidence type="ECO:0000256" key="5">
    <source>
        <dbReference type="ARBA" id="ARBA00022630"/>
    </source>
</evidence>
<dbReference type="InterPro" id="IPR001295">
    <property type="entry name" value="Dihydroorotate_DH_CS"/>
</dbReference>